<dbReference type="Gene3D" id="1.20.120.1200">
    <property type="entry name" value="NADH-ubiquinone/plastoquinone oxidoreductase chain 6, subunit NuoJ"/>
    <property type="match status" value="1"/>
</dbReference>
<dbReference type="AlphaFoldDB" id="A0A6J7JMN8"/>
<dbReference type="EMBL" id="CAFBMK010000274">
    <property type="protein sequence ID" value="CAB4944197.1"/>
    <property type="molecule type" value="Genomic_DNA"/>
</dbReference>
<keyword evidence="2" id="KW-0812">Transmembrane</keyword>
<feature type="region of interest" description="Disordered" evidence="1">
    <location>
        <begin position="192"/>
        <end position="233"/>
    </location>
</feature>
<dbReference type="PANTHER" id="PTHR33269:SF17">
    <property type="entry name" value="NADH-UBIQUINONE OXIDOREDUCTASE CHAIN 6"/>
    <property type="match status" value="1"/>
</dbReference>
<evidence type="ECO:0000313" key="3">
    <source>
        <dbReference type="EMBL" id="CAB4944197.1"/>
    </source>
</evidence>
<accession>A0A6J7JMN8</accession>
<evidence type="ECO:0000256" key="2">
    <source>
        <dbReference type="SAM" id="Phobius"/>
    </source>
</evidence>
<keyword evidence="2" id="KW-0472">Membrane</keyword>
<feature type="transmembrane region" description="Helical" evidence="2">
    <location>
        <begin position="57"/>
        <end position="79"/>
    </location>
</feature>
<gene>
    <name evidence="3" type="ORF">UFOPK3564_03129</name>
</gene>
<feature type="transmembrane region" description="Helical" evidence="2">
    <location>
        <begin position="30"/>
        <end position="51"/>
    </location>
</feature>
<dbReference type="GO" id="GO:0008137">
    <property type="term" value="F:NADH dehydrogenase (ubiquinone) activity"/>
    <property type="evidence" value="ECO:0007669"/>
    <property type="project" value="InterPro"/>
</dbReference>
<dbReference type="InterPro" id="IPR042106">
    <property type="entry name" value="Nuo/plastoQ_OxRdtase_6_NuoJ"/>
</dbReference>
<proteinExistence type="predicted"/>
<feature type="transmembrane region" description="Helical" evidence="2">
    <location>
        <begin position="142"/>
        <end position="164"/>
    </location>
</feature>
<dbReference type="PANTHER" id="PTHR33269">
    <property type="entry name" value="NADH-UBIQUINONE OXIDOREDUCTASE CHAIN 6"/>
    <property type="match status" value="1"/>
</dbReference>
<evidence type="ECO:0000256" key="1">
    <source>
        <dbReference type="SAM" id="MobiDB-lite"/>
    </source>
</evidence>
<protein>
    <submittedName>
        <fullName evidence="3">Unannotated protein</fullName>
    </submittedName>
</protein>
<dbReference type="InterPro" id="IPR001457">
    <property type="entry name" value="NADH_UbQ/plastoQ_OxRdtase_su6"/>
</dbReference>
<sequence length="233" mass="23908">MDEILFFVAGIAAVVAAAGTVFLRNPFYAVLSLVVHLLSLSLLFLLLYAPFVAVVQVMVYVGAVMVLYVFVNAYVGGGTEPQGGGAPTLRAFSYAIGVTLIATIGIAVLGSGLQVIDGSGPENIRASFGSPAEIGELLLTKFLLPFEAASFLLLVAAIGAVVLARRRRGTLPGEDRMVAALDLLAPTGTGSMREGVGAINPTPGGFSSRITPSQGPSSPPGERDGDGDDGDAR</sequence>
<name>A0A6J7JMN8_9ZZZZ</name>
<feature type="transmembrane region" description="Helical" evidence="2">
    <location>
        <begin position="91"/>
        <end position="113"/>
    </location>
</feature>
<keyword evidence="2" id="KW-1133">Transmembrane helix</keyword>
<organism evidence="3">
    <name type="scientific">freshwater metagenome</name>
    <dbReference type="NCBI Taxonomy" id="449393"/>
    <lineage>
        <taxon>unclassified sequences</taxon>
        <taxon>metagenomes</taxon>
        <taxon>ecological metagenomes</taxon>
    </lineage>
</organism>
<feature type="transmembrane region" description="Helical" evidence="2">
    <location>
        <begin position="6"/>
        <end position="23"/>
    </location>
</feature>
<reference evidence="3" key="1">
    <citation type="submission" date="2020-05" db="EMBL/GenBank/DDBJ databases">
        <authorList>
            <person name="Chiriac C."/>
            <person name="Salcher M."/>
            <person name="Ghai R."/>
            <person name="Kavagutti S V."/>
        </authorList>
    </citation>
    <scope>NUCLEOTIDE SEQUENCE</scope>
</reference>
<dbReference type="Pfam" id="PF00499">
    <property type="entry name" value="Oxidored_q3"/>
    <property type="match status" value="1"/>
</dbReference>